<name>A0A4Q0YTQ2_9GAMM</name>
<evidence type="ECO:0000256" key="2">
    <source>
        <dbReference type="SAM" id="SignalP"/>
    </source>
</evidence>
<proteinExistence type="predicted"/>
<feature type="chain" id="PRO_5020495414" evidence="2">
    <location>
        <begin position="23"/>
        <end position="495"/>
    </location>
</feature>
<sequence length="495" mass="53849">MKSLFQALLFLYLITFHHLASAASPPKNPFLADSPWPMSHQGPYAQGSSDWPGPTANQNLTNDYMPGLPVSITLGYTSSKYGQPAEFWGSSLFTIFNGEARDSGIHRNLFVGKPMAQNALSGAYIVVDKDDAAFIPVGDTSMGKFVHHKAPFLWWTTSQINKVKELAIPSAYINGSNDYIVGVNMTYDGHLIVVTANGVVCSTDRNLNSFDCINLPDNQEISNSIAVDEEGGIYIVSNKYMNRIQWTGSSLSTHSSDGAWQANYETGPEQPLPGRLGTGSGSTPSLMGNQGEDQFVVVTDGQELAHLVLFWRSDIPADWQPIAPGKDRRIAAEVPIKFGNPSATSSVSEQSVLVRDHSAMVVSNDYAFSSSWLPGLLQYTTVFFSNVGPNAPYGVERFSWDKNTRTVKSDWATKEISCPNGIPTMSAATQLAYCIGQRGGKWTLEGINWQTGASAFHYKLGLLPINNSFYAATQIGADGDIITGTFGGVVRIRQR</sequence>
<organism evidence="3 4">
    <name type="scientific">Veronia nyctiphanis</name>
    <dbReference type="NCBI Taxonomy" id="1278244"/>
    <lineage>
        <taxon>Bacteria</taxon>
        <taxon>Pseudomonadati</taxon>
        <taxon>Pseudomonadota</taxon>
        <taxon>Gammaproteobacteria</taxon>
        <taxon>Vibrionales</taxon>
        <taxon>Vibrionaceae</taxon>
        <taxon>Veronia</taxon>
    </lineage>
</organism>
<keyword evidence="4" id="KW-1185">Reference proteome</keyword>
<reference evidence="3 4" key="1">
    <citation type="submission" date="2017-10" db="EMBL/GenBank/DDBJ databases">
        <title>Nyctiphanis sp. nov., isolated from the stomach of the euphausiid Nyctiphanes simplex (Hansen, 1911) in the Gulf of California.</title>
        <authorList>
            <person name="Gomez-Gil B."/>
            <person name="Aguilar-Mendez M."/>
            <person name="Lopez-Cortes A."/>
            <person name="Gomez-Gutierrez J."/>
            <person name="Roque A."/>
            <person name="Lang E."/>
            <person name="Gonzalez-Castillo A."/>
        </authorList>
    </citation>
    <scope>NUCLEOTIDE SEQUENCE [LARGE SCALE GENOMIC DNA]</scope>
    <source>
        <strain evidence="3 4">CAIM 600</strain>
    </source>
</reference>
<keyword evidence="2" id="KW-0732">Signal</keyword>
<evidence type="ECO:0000256" key="1">
    <source>
        <dbReference type="SAM" id="MobiDB-lite"/>
    </source>
</evidence>
<dbReference type="OrthoDB" id="4495524at2"/>
<gene>
    <name evidence="3" type="ORF">CS022_05670</name>
</gene>
<dbReference type="RefSeq" id="WP_129121472.1">
    <property type="nucleotide sequence ID" value="NZ_PEIB01000004.1"/>
</dbReference>
<accession>A0A4Q0YTQ2</accession>
<dbReference type="Proteomes" id="UP000290287">
    <property type="component" value="Unassembled WGS sequence"/>
</dbReference>
<protein>
    <submittedName>
        <fullName evidence="3">Uncharacterized protein</fullName>
    </submittedName>
</protein>
<evidence type="ECO:0000313" key="3">
    <source>
        <dbReference type="EMBL" id="RXJ74115.1"/>
    </source>
</evidence>
<feature type="signal peptide" evidence="2">
    <location>
        <begin position="1"/>
        <end position="22"/>
    </location>
</feature>
<evidence type="ECO:0000313" key="4">
    <source>
        <dbReference type="Proteomes" id="UP000290287"/>
    </source>
</evidence>
<dbReference type="EMBL" id="PEIB01000004">
    <property type="protein sequence ID" value="RXJ74115.1"/>
    <property type="molecule type" value="Genomic_DNA"/>
</dbReference>
<dbReference type="AlphaFoldDB" id="A0A4Q0YTQ2"/>
<comment type="caution">
    <text evidence="3">The sequence shown here is derived from an EMBL/GenBank/DDBJ whole genome shotgun (WGS) entry which is preliminary data.</text>
</comment>
<feature type="region of interest" description="Disordered" evidence="1">
    <location>
        <begin position="257"/>
        <end position="289"/>
    </location>
</feature>